<dbReference type="Pfam" id="PF00702">
    <property type="entry name" value="Hydrolase"/>
    <property type="match status" value="1"/>
</dbReference>
<sequence length="208" mass="22380">MLLLVDLDNTLIDRTAAFKAWAHARFGESEVPWLVTEDQDGYRRREDLAAVIASRYRLDAADVLVELRAGLVEQLQPDPRVAAALTAVTAAGFVPVVVTNGTVAQQEAKLRRTGLDGLVAGWIVSEGAGVRKPERRIFELAAAAVGRNLSEGGWMVGDHAEYDIGGGRAAGLRTGWVSAGRSWPETLTFRPDETAGDCVTLLRALIST</sequence>
<name>A0ABS2ABQ7_9ACTN</name>
<dbReference type="PANTHER" id="PTHR47478">
    <property type="match status" value="1"/>
</dbReference>
<dbReference type="Proteomes" id="UP000632138">
    <property type="component" value="Unassembled WGS sequence"/>
</dbReference>
<accession>A0ABS2ABQ7</accession>
<dbReference type="InterPro" id="IPR023214">
    <property type="entry name" value="HAD_sf"/>
</dbReference>
<dbReference type="SFLD" id="SFLDS00003">
    <property type="entry name" value="Haloacid_Dehalogenase"/>
    <property type="match status" value="1"/>
</dbReference>
<keyword evidence="2" id="KW-1185">Reference proteome</keyword>
<keyword evidence="1" id="KW-0378">Hydrolase</keyword>
<dbReference type="InterPro" id="IPR006439">
    <property type="entry name" value="HAD-SF_hydro_IA"/>
</dbReference>
<comment type="caution">
    <text evidence="1">The sequence shown here is derived from an EMBL/GenBank/DDBJ whole genome shotgun (WGS) entry which is preliminary data.</text>
</comment>
<gene>
    <name evidence="1" type="ORF">JIG36_14230</name>
</gene>
<dbReference type="SUPFAM" id="SSF56784">
    <property type="entry name" value="HAD-like"/>
    <property type="match status" value="1"/>
</dbReference>
<dbReference type="InterPro" id="IPR036412">
    <property type="entry name" value="HAD-like_sf"/>
</dbReference>
<dbReference type="PANTHER" id="PTHR47478:SF1">
    <property type="entry name" value="PYRIMIDINE 5'-NUCLEOTIDASE YJJG"/>
    <property type="match status" value="1"/>
</dbReference>
<dbReference type="InterPro" id="IPR052550">
    <property type="entry name" value="Pyrimidine_5'-ntase_YjjG"/>
</dbReference>
<organism evidence="1 2">
    <name type="scientific">Paractinoplanes ovalisporus</name>
    <dbReference type="NCBI Taxonomy" id="2810368"/>
    <lineage>
        <taxon>Bacteria</taxon>
        <taxon>Bacillati</taxon>
        <taxon>Actinomycetota</taxon>
        <taxon>Actinomycetes</taxon>
        <taxon>Micromonosporales</taxon>
        <taxon>Micromonosporaceae</taxon>
        <taxon>Paractinoplanes</taxon>
    </lineage>
</organism>
<dbReference type="RefSeq" id="WP_203376771.1">
    <property type="nucleotide sequence ID" value="NZ_JAENHP010000004.1"/>
</dbReference>
<reference evidence="1 2" key="1">
    <citation type="submission" date="2021-01" db="EMBL/GenBank/DDBJ databases">
        <title>Actinoplanes sp. nov. LDG1-06 isolated from lichen.</title>
        <authorList>
            <person name="Saeng-In P."/>
            <person name="Phongsopitanun W."/>
            <person name="Kanchanasin P."/>
            <person name="Yuki M."/>
            <person name="Kudo T."/>
            <person name="Ohkuma M."/>
            <person name="Tanasupawat S."/>
        </authorList>
    </citation>
    <scope>NUCLEOTIDE SEQUENCE [LARGE SCALE GENOMIC DNA]</scope>
    <source>
        <strain evidence="1 2">LDG1-06</strain>
    </source>
</reference>
<proteinExistence type="predicted"/>
<dbReference type="SFLD" id="SFLDG01129">
    <property type="entry name" value="C1.5:_HAD__Beta-PGM__Phosphata"/>
    <property type="match status" value="1"/>
</dbReference>
<protein>
    <submittedName>
        <fullName evidence="1">HAD family hydrolase</fullName>
    </submittedName>
</protein>
<dbReference type="EMBL" id="JAENHP010000004">
    <property type="protein sequence ID" value="MBM2616716.1"/>
    <property type="molecule type" value="Genomic_DNA"/>
</dbReference>
<dbReference type="GO" id="GO:0016787">
    <property type="term" value="F:hydrolase activity"/>
    <property type="evidence" value="ECO:0007669"/>
    <property type="project" value="UniProtKB-KW"/>
</dbReference>
<dbReference type="NCBIfam" id="TIGR01549">
    <property type="entry name" value="HAD-SF-IA-v1"/>
    <property type="match status" value="1"/>
</dbReference>
<dbReference type="Gene3D" id="3.40.50.1000">
    <property type="entry name" value="HAD superfamily/HAD-like"/>
    <property type="match status" value="1"/>
</dbReference>
<evidence type="ECO:0000313" key="2">
    <source>
        <dbReference type="Proteomes" id="UP000632138"/>
    </source>
</evidence>
<evidence type="ECO:0000313" key="1">
    <source>
        <dbReference type="EMBL" id="MBM2616716.1"/>
    </source>
</evidence>